<keyword evidence="1" id="KW-1133">Transmembrane helix</keyword>
<evidence type="ECO:0000313" key="2">
    <source>
        <dbReference type="EMBL" id="MBA8952939.1"/>
    </source>
</evidence>
<dbReference type="RefSeq" id="WP_182845149.1">
    <property type="nucleotide sequence ID" value="NZ_BAAALP010000034.1"/>
</dbReference>
<dbReference type="EMBL" id="JACJIA010000005">
    <property type="protein sequence ID" value="MBA8952939.1"/>
    <property type="molecule type" value="Genomic_DNA"/>
</dbReference>
<keyword evidence="1" id="KW-0472">Membrane</keyword>
<proteinExistence type="predicted"/>
<dbReference type="Proteomes" id="UP000572680">
    <property type="component" value="Unassembled WGS sequence"/>
</dbReference>
<protein>
    <submittedName>
        <fullName evidence="2">Uncharacterized protein</fullName>
    </submittedName>
</protein>
<reference evidence="2 3" key="1">
    <citation type="submission" date="2020-08" db="EMBL/GenBank/DDBJ databases">
        <title>Genomic Encyclopedia of Type Strains, Phase IV (KMG-IV): sequencing the most valuable type-strain genomes for metagenomic binning, comparative biology and taxonomic classification.</title>
        <authorList>
            <person name="Goeker M."/>
        </authorList>
    </citation>
    <scope>NUCLEOTIDE SEQUENCE [LARGE SCALE GENOMIC DNA]</scope>
    <source>
        <strain evidence="2 3">DSM 44197</strain>
    </source>
</reference>
<keyword evidence="3" id="KW-1185">Reference proteome</keyword>
<dbReference type="SUPFAM" id="SSF50242">
    <property type="entry name" value="TIMP-like"/>
    <property type="match status" value="1"/>
</dbReference>
<organism evidence="2 3">
    <name type="scientific">Actinomadura namibiensis</name>
    <dbReference type="NCBI Taxonomy" id="182080"/>
    <lineage>
        <taxon>Bacteria</taxon>
        <taxon>Bacillati</taxon>
        <taxon>Actinomycetota</taxon>
        <taxon>Actinomycetes</taxon>
        <taxon>Streptosporangiales</taxon>
        <taxon>Thermomonosporaceae</taxon>
        <taxon>Actinomadura</taxon>
    </lineage>
</organism>
<feature type="transmembrane region" description="Helical" evidence="1">
    <location>
        <begin position="143"/>
        <end position="162"/>
    </location>
</feature>
<comment type="caution">
    <text evidence="2">The sequence shown here is derived from an EMBL/GenBank/DDBJ whole genome shotgun (WGS) entry which is preliminary data.</text>
</comment>
<evidence type="ECO:0000256" key="1">
    <source>
        <dbReference type="SAM" id="Phobius"/>
    </source>
</evidence>
<keyword evidence="1" id="KW-0812">Transmembrane</keyword>
<gene>
    <name evidence="2" type="ORF">HNR61_004585</name>
</gene>
<dbReference type="InterPro" id="IPR008993">
    <property type="entry name" value="TIMP-like_OB-fold"/>
</dbReference>
<dbReference type="AlphaFoldDB" id="A0A7W3LRH3"/>
<name>A0A7W3LRH3_ACTNM</name>
<sequence>MGAVVSGVVLATPDRACACSCARVTDAEAYARADAVFTGRPALRESENGGSVTLVFEVSAVHKGQVARRQGVRTASSGAGCGLEVAMGREYLVFVTRDEGGPAASLCGGTRAADRPLAVPSAPTGTPLAGRAGPVDEGLSSTAWVMIAGGLAVPIVLGLVLASRRRS</sequence>
<accession>A0A7W3LRH3</accession>
<dbReference type="Gene3D" id="2.40.50.120">
    <property type="match status" value="1"/>
</dbReference>
<evidence type="ECO:0000313" key="3">
    <source>
        <dbReference type="Proteomes" id="UP000572680"/>
    </source>
</evidence>